<accession>A0A3N9TIB4</accession>
<gene>
    <name evidence="2" type="ORF">EES38_08455</name>
</gene>
<dbReference type="InterPro" id="IPR010890">
    <property type="entry name" value="PriC"/>
</dbReference>
<keyword evidence="3" id="KW-1185">Reference proteome</keyword>
<sequence length="184" mass="21728">MDNTKLIELANHIDTLKSQAKHLDEQKGEHVSERFDRTLFKCNSRLLLPCVNELKQTLAELQHVVTQRGSQYESSVSYLSDRLINQMGAIQRELATLNLRQYEPKFHSKDYSLNGLYQQLAQHQDWERRLQLMLIDKQELLVESKSDKRQLIQQQILNVEQRLSRCQQSKNKIENQIAKRERKG</sequence>
<dbReference type="AlphaFoldDB" id="A0A3N9TIB4"/>
<name>A0A3N9TIB4_9VIBR</name>
<dbReference type="RefSeq" id="WP_124936744.1">
    <property type="nucleotide sequence ID" value="NZ_RJVQ01000003.1"/>
</dbReference>
<feature type="coiled-coil region" evidence="1">
    <location>
        <begin position="156"/>
        <end position="183"/>
    </location>
</feature>
<organism evidence="2 3">
    <name type="scientific">Vibrio viridaestus</name>
    <dbReference type="NCBI Taxonomy" id="2487322"/>
    <lineage>
        <taxon>Bacteria</taxon>
        <taxon>Pseudomonadati</taxon>
        <taxon>Pseudomonadota</taxon>
        <taxon>Gammaproteobacteria</taxon>
        <taxon>Vibrionales</taxon>
        <taxon>Vibrionaceae</taxon>
        <taxon>Vibrio</taxon>
    </lineage>
</organism>
<dbReference type="OrthoDB" id="6402824at2"/>
<dbReference type="Gene3D" id="1.20.1270.340">
    <property type="match status" value="1"/>
</dbReference>
<keyword evidence="1" id="KW-0175">Coiled coil</keyword>
<dbReference type="Pfam" id="PF07445">
    <property type="entry name" value="PriC"/>
    <property type="match status" value="1"/>
</dbReference>
<dbReference type="InterPro" id="IPR038338">
    <property type="entry name" value="PriC_sf"/>
</dbReference>
<dbReference type="Proteomes" id="UP000281112">
    <property type="component" value="Unassembled WGS sequence"/>
</dbReference>
<comment type="caution">
    <text evidence="2">The sequence shown here is derived from an EMBL/GenBank/DDBJ whole genome shotgun (WGS) entry which is preliminary data.</text>
</comment>
<reference evidence="2 3" key="1">
    <citation type="submission" date="2018-11" db="EMBL/GenBank/DDBJ databases">
        <title>Vibrio LJC006 sp. nov., isolated from seawater during the bloom of the enteromorpha.</title>
        <authorList>
            <person name="Liang J."/>
        </authorList>
    </citation>
    <scope>NUCLEOTIDE SEQUENCE [LARGE SCALE GENOMIC DNA]</scope>
    <source>
        <strain evidence="2 3">LJC006</strain>
    </source>
</reference>
<evidence type="ECO:0000313" key="3">
    <source>
        <dbReference type="Proteomes" id="UP000281112"/>
    </source>
</evidence>
<evidence type="ECO:0000313" key="2">
    <source>
        <dbReference type="EMBL" id="RQW63275.1"/>
    </source>
</evidence>
<dbReference type="EMBL" id="RJVQ01000003">
    <property type="protein sequence ID" value="RQW63275.1"/>
    <property type="molecule type" value="Genomic_DNA"/>
</dbReference>
<evidence type="ECO:0000256" key="1">
    <source>
        <dbReference type="SAM" id="Coils"/>
    </source>
</evidence>
<proteinExistence type="predicted"/>
<protein>
    <submittedName>
        <fullName evidence="2">Prepilin peptidase</fullName>
    </submittedName>
</protein>